<comment type="caution">
    <text evidence="2">The sequence shown here is derived from an EMBL/GenBank/DDBJ whole genome shotgun (WGS) entry which is preliminary data.</text>
</comment>
<dbReference type="Gene3D" id="1.20.120.160">
    <property type="entry name" value="HPT domain"/>
    <property type="match status" value="1"/>
</dbReference>
<dbReference type="AlphaFoldDB" id="A0A3E1NY68"/>
<name>A0A3E1NY68_9BACT</name>
<dbReference type="InterPro" id="IPR036641">
    <property type="entry name" value="HPT_dom_sf"/>
</dbReference>
<gene>
    <name evidence="2" type="ORF">DXN04_20725</name>
</gene>
<accession>A0A3E1NY68</accession>
<sequence length="116" mass="13554">MRADHALYSYNYLYKISDNPAFIHKMISLFINSVTEYAGDLQQLQETKVLHDLKRTIHKLKPSVLSMEVTGAREIILMLEEKSVWDEDLEKLVEQLKGIFQQIKPMMEADLTELKI</sequence>
<evidence type="ECO:0000313" key="3">
    <source>
        <dbReference type="Proteomes" id="UP000261174"/>
    </source>
</evidence>
<dbReference type="SUPFAM" id="SSF47226">
    <property type="entry name" value="Histidine-containing phosphotransfer domain, HPT domain"/>
    <property type="match status" value="1"/>
</dbReference>
<organism evidence="2 3">
    <name type="scientific">Chitinophaga silvisoli</name>
    <dbReference type="NCBI Taxonomy" id="2291814"/>
    <lineage>
        <taxon>Bacteria</taxon>
        <taxon>Pseudomonadati</taxon>
        <taxon>Bacteroidota</taxon>
        <taxon>Chitinophagia</taxon>
        <taxon>Chitinophagales</taxon>
        <taxon>Chitinophagaceae</taxon>
        <taxon>Chitinophaga</taxon>
    </lineage>
</organism>
<proteinExistence type="predicted"/>
<protein>
    <submittedName>
        <fullName evidence="2">Hpt domain-containing protein</fullName>
    </submittedName>
</protein>
<dbReference type="Pfam" id="PF01627">
    <property type="entry name" value="Hpt"/>
    <property type="match status" value="1"/>
</dbReference>
<dbReference type="RefSeq" id="WP_116855308.1">
    <property type="nucleotide sequence ID" value="NZ_QTJV01000008.1"/>
</dbReference>
<feature type="domain" description="HPt" evidence="1">
    <location>
        <begin position="26"/>
        <end position="102"/>
    </location>
</feature>
<evidence type="ECO:0000259" key="1">
    <source>
        <dbReference type="Pfam" id="PF01627"/>
    </source>
</evidence>
<dbReference type="Proteomes" id="UP000261174">
    <property type="component" value="Unassembled WGS sequence"/>
</dbReference>
<evidence type="ECO:0000313" key="2">
    <source>
        <dbReference type="EMBL" id="RFM32871.1"/>
    </source>
</evidence>
<dbReference type="GO" id="GO:0000160">
    <property type="term" value="P:phosphorelay signal transduction system"/>
    <property type="evidence" value="ECO:0007669"/>
    <property type="project" value="InterPro"/>
</dbReference>
<dbReference type="OrthoDB" id="671273at2"/>
<keyword evidence="3" id="KW-1185">Reference proteome</keyword>
<dbReference type="GO" id="GO:0004672">
    <property type="term" value="F:protein kinase activity"/>
    <property type="evidence" value="ECO:0007669"/>
    <property type="project" value="UniProtKB-ARBA"/>
</dbReference>
<dbReference type="EMBL" id="QTJV01000008">
    <property type="protein sequence ID" value="RFM32871.1"/>
    <property type="molecule type" value="Genomic_DNA"/>
</dbReference>
<reference evidence="2 3" key="1">
    <citation type="submission" date="2018-08" db="EMBL/GenBank/DDBJ databases">
        <title>Chitinophaga sp. K20C18050901, a novel bacterium isolated from forest soil.</title>
        <authorList>
            <person name="Wang C."/>
        </authorList>
    </citation>
    <scope>NUCLEOTIDE SEQUENCE [LARGE SCALE GENOMIC DNA]</scope>
    <source>
        <strain evidence="2 3">K20C18050901</strain>
    </source>
</reference>
<dbReference type="InterPro" id="IPR008207">
    <property type="entry name" value="Sig_transdc_His_kin_Hpt_dom"/>
</dbReference>